<name>A0ABV6GDT6_9BACI</name>
<evidence type="ECO:0000256" key="1">
    <source>
        <dbReference type="SAM" id="MobiDB-lite"/>
    </source>
</evidence>
<keyword evidence="4" id="KW-1185">Reference proteome</keyword>
<dbReference type="PANTHER" id="PTHR32387">
    <property type="entry name" value="WU:FJ29H11"/>
    <property type="match status" value="1"/>
</dbReference>
<dbReference type="InterPro" id="IPR036890">
    <property type="entry name" value="HATPase_C_sf"/>
</dbReference>
<dbReference type="InterPro" id="IPR052957">
    <property type="entry name" value="Auxin_embryo_med"/>
</dbReference>
<dbReference type="NCBIfam" id="NF047352">
    <property type="entry name" value="P_loop_sacsin"/>
    <property type="match status" value="1"/>
</dbReference>
<dbReference type="RefSeq" id="WP_378933495.1">
    <property type="nucleotide sequence ID" value="NZ_JBHLVO010000006.1"/>
</dbReference>
<dbReference type="Proteomes" id="UP001589854">
    <property type="component" value="Unassembled WGS sequence"/>
</dbReference>
<feature type="compositionally biased region" description="Basic and acidic residues" evidence="1">
    <location>
        <begin position="1427"/>
        <end position="1436"/>
    </location>
</feature>
<reference evidence="3 4" key="1">
    <citation type="submission" date="2024-09" db="EMBL/GenBank/DDBJ databases">
        <authorList>
            <person name="Sun Q."/>
            <person name="Mori K."/>
        </authorList>
    </citation>
    <scope>NUCLEOTIDE SEQUENCE [LARGE SCALE GENOMIC DNA]</scope>
    <source>
        <strain evidence="3 4">CCM 7228</strain>
    </source>
</reference>
<gene>
    <name evidence="3" type="ORF">ACFFIX_10310</name>
</gene>
<feature type="compositionally biased region" description="Polar residues" evidence="1">
    <location>
        <begin position="1438"/>
        <end position="1457"/>
    </location>
</feature>
<sequence length="1605" mass="187334">MIDQRNDKLLVMKNFIDHELKNIRHTYIQTPARIVSDYNNEVEKMKDYNGRQLLEMLQNADDESESAIDKTAYIELTDTHLIIANNGNPFSEGGVQSLLYSYLSPKSTQQNKIGHKGTGFRSVLSWANSIYIKSEGLSIEFSRANAITYLERLVDEHPEILHLLSSKTNEPHPIATLLTPQWNPNDYERFNLYDTYIVLSIKEEVKVDIQEQINNIEMEVLLFLQHLERIIIRSADRNIVITKKILVNGQVHIMLEEDGTIIREKTWKLRKRTGVYDNKNYEVKLAYSEELDDHNHLLYSFFKTNVRLPFPAVMHGTFELTGNRNHLTESPANAHVLDELIQLMIDTALEIADSSTIVSWDALKLLAFDENMDQNLINMKFDQKLIQKIKENKLFPVITGEYVSYKDKPVFYQNPYAEFLPVENFPGLTLYTDDENLLMLIGQLKLFRYDAKYMFSVLSKVSKQWKMEHRAKCIHYLLQDYKNRFEDEENRKLLRIFIDQHGEQVAADAELFLPPENRQLQVPSYVNIRFLHEGLYKALLKECNVPGARALAYTLAVFDVQEYNFESVLRKAVAQTRVFALNEKSKKKIYISELLTFLYNLYQTRKNNETFPSGVNVPLLNRFRKVINTSELYFGREYDGSITEQLLGPVDKGLFIGSPKTLGLEQHNELELKRFLSWIGVAEYPRFSKKRLREAEYERNLYQNIPYPITLEGEMFPYFDDLWSVKSGRSVMQVETVDRLDDILAKAPFASILIWLLKDPHARELIMEGKELDSGSHVNVPIQNKRNPRRLRADQMKSYFLWKLQTSRWIENVRGEKVDTHFCCLSKTFGSDFSPLIEVPAFDVYREPLSTANILAEEVEALLLKLGIGHDFRNLTTETIYRILLKLPDIDPQGTKARGIYKQIIMSKSKVDEKSPTYVRFMEEGKVLVNLKGEKTYCPVSEAFYVENRTFSEDIMNKFPVLDLERRSGNQLVRNLLGVQPLVGLRFKLTDQPEIHHLNEKFQLDLEAFKPFVYAYRLDKDNKHNELNRIKKLRISICTDIRASYVHLNQEYTFFIKDYEYIALEKGYHIYLKLPKDEHNHINDLRENFLFNEAIAEILAGVLRVEENRKDYRELFSKKTAQREELLRRELDDEQLSKLQKARTYLGITTDPTRNFWMAMLRAAKVNITALDFESEDTFIFSVAVAFKLDLEYLHQIWPKLDYEEPGSENSAPLLIPLLLVIGIDTADFNAYATIEADLTSYYRTELDRLKMEYSGIFLSLLYKRLITIEEQEQRRFIELRDRYAYFEDFKIHNSVNYDVHSMFATFLSEQFAIKLIKLEETKRIDLQSIYFSNEQTLFNELQKYNVTNAQFEDFVGKPEVGSLLYFDRVTDLVNDYLRSIKSANSSTSGETSSNTTSSSGAMEETSDGYSVLFKKVQQVSLDKRITTMRTSKIEKTPNGSSKRNGQNSRVSPNPNQAAKDKTGFLGEAHVYLALCKEYGKENVEWVSENARRAKVNEYGNDGEKHDLRYMNKRGQLKYVEVKSSTGHDMLFHISKEEVTFGELKKDAYEVFFVLNVYSEDCRIRRIPGLFKYAREESFNQNPRFNVENRNFVIRFQETERPNKN</sequence>
<evidence type="ECO:0000313" key="4">
    <source>
        <dbReference type="Proteomes" id="UP001589854"/>
    </source>
</evidence>
<feature type="region of interest" description="Disordered" evidence="1">
    <location>
        <begin position="1384"/>
        <end position="1404"/>
    </location>
</feature>
<comment type="caution">
    <text evidence="3">The sequence shown here is derived from an EMBL/GenBank/DDBJ whole genome shotgun (WGS) entry which is preliminary data.</text>
</comment>
<evidence type="ECO:0000313" key="3">
    <source>
        <dbReference type="EMBL" id="MFC0271846.1"/>
    </source>
</evidence>
<organism evidence="3 4">
    <name type="scientific">Metabacillus herbersteinensis</name>
    <dbReference type="NCBI Taxonomy" id="283816"/>
    <lineage>
        <taxon>Bacteria</taxon>
        <taxon>Bacillati</taxon>
        <taxon>Bacillota</taxon>
        <taxon>Bacilli</taxon>
        <taxon>Bacillales</taxon>
        <taxon>Bacillaceae</taxon>
        <taxon>Metabacillus</taxon>
    </lineage>
</organism>
<dbReference type="PANTHER" id="PTHR32387:SF0">
    <property type="entry name" value="PROTEIN NO VEIN"/>
    <property type="match status" value="1"/>
</dbReference>
<feature type="domain" description="Protein NO VEIN C-terminal" evidence="2">
    <location>
        <begin position="1488"/>
        <end position="1561"/>
    </location>
</feature>
<dbReference type="Pfam" id="PF13020">
    <property type="entry name" value="NOV_C"/>
    <property type="match status" value="1"/>
</dbReference>
<feature type="compositionally biased region" description="Low complexity" evidence="1">
    <location>
        <begin position="1384"/>
        <end position="1402"/>
    </location>
</feature>
<dbReference type="SUPFAM" id="SSF55874">
    <property type="entry name" value="ATPase domain of HSP90 chaperone/DNA topoisomerase II/histidine kinase"/>
    <property type="match status" value="1"/>
</dbReference>
<feature type="region of interest" description="Disordered" evidence="1">
    <location>
        <begin position="1427"/>
        <end position="1461"/>
    </location>
</feature>
<proteinExistence type="predicted"/>
<evidence type="ECO:0000259" key="2">
    <source>
        <dbReference type="Pfam" id="PF13020"/>
    </source>
</evidence>
<protein>
    <submittedName>
        <fullName evidence="3">DUF3883 domain-containing protein</fullName>
    </submittedName>
</protein>
<dbReference type="EMBL" id="JBHLVO010000006">
    <property type="protein sequence ID" value="MFC0271846.1"/>
    <property type="molecule type" value="Genomic_DNA"/>
</dbReference>
<dbReference type="InterPro" id="IPR024975">
    <property type="entry name" value="NOV_C"/>
</dbReference>
<accession>A0ABV6GDT6</accession>